<reference evidence="3 4" key="1">
    <citation type="submission" date="2020-08" db="EMBL/GenBank/DDBJ databases">
        <title>Sequencing the genomes of 1000 actinobacteria strains.</title>
        <authorList>
            <person name="Klenk H.-P."/>
        </authorList>
    </citation>
    <scope>NUCLEOTIDE SEQUENCE [LARGE SCALE GENOMIC DNA]</scope>
    <source>
        <strain evidence="3 4">DSM 44230</strain>
    </source>
</reference>
<dbReference type="GO" id="GO:0009103">
    <property type="term" value="P:lipopolysaccharide biosynthetic process"/>
    <property type="evidence" value="ECO:0007669"/>
    <property type="project" value="TreeGrafter"/>
</dbReference>
<dbReference type="Proteomes" id="UP000533598">
    <property type="component" value="Unassembled WGS sequence"/>
</dbReference>
<dbReference type="AlphaFoldDB" id="A0A7W7C8L1"/>
<dbReference type="Gene3D" id="3.40.50.11090">
    <property type="match status" value="1"/>
</dbReference>
<evidence type="ECO:0000256" key="1">
    <source>
        <dbReference type="ARBA" id="ARBA00022679"/>
    </source>
</evidence>
<dbReference type="SUPFAM" id="SSF53756">
    <property type="entry name" value="UDP-Glycosyltransferase/glycogen phosphorylase"/>
    <property type="match status" value="1"/>
</dbReference>
<evidence type="ECO:0000313" key="4">
    <source>
        <dbReference type="Proteomes" id="UP000533598"/>
    </source>
</evidence>
<dbReference type="CDD" id="cd03801">
    <property type="entry name" value="GT4_PimA-like"/>
    <property type="match status" value="1"/>
</dbReference>
<gene>
    <name evidence="3" type="ORF">HNR67_002588</name>
</gene>
<dbReference type="EMBL" id="JACHMH010000001">
    <property type="protein sequence ID" value="MBB4676470.1"/>
    <property type="molecule type" value="Genomic_DNA"/>
</dbReference>
<accession>A0A7W7C8L1</accession>
<keyword evidence="1 3" id="KW-0808">Transferase</keyword>
<dbReference type="InterPro" id="IPR001296">
    <property type="entry name" value="Glyco_trans_1"/>
</dbReference>
<dbReference type="GO" id="GO:0016757">
    <property type="term" value="F:glycosyltransferase activity"/>
    <property type="evidence" value="ECO:0007669"/>
    <property type="project" value="InterPro"/>
</dbReference>
<dbReference type="PANTHER" id="PTHR46401">
    <property type="entry name" value="GLYCOSYLTRANSFERASE WBBK-RELATED"/>
    <property type="match status" value="1"/>
</dbReference>
<dbReference type="PANTHER" id="PTHR46401:SF2">
    <property type="entry name" value="GLYCOSYLTRANSFERASE WBBK-RELATED"/>
    <property type="match status" value="1"/>
</dbReference>
<proteinExistence type="predicted"/>
<dbReference type="Gene3D" id="3.40.50.2000">
    <property type="entry name" value="Glycogen Phosphorylase B"/>
    <property type="match status" value="1"/>
</dbReference>
<comment type="caution">
    <text evidence="3">The sequence shown here is derived from an EMBL/GenBank/DDBJ whole genome shotgun (WGS) entry which is preliminary data.</text>
</comment>
<dbReference type="RefSeq" id="WP_185002291.1">
    <property type="nucleotide sequence ID" value="NZ_BAAAUI010000015.1"/>
</dbReference>
<organism evidence="3 4">
    <name type="scientific">Crossiella cryophila</name>
    <dbReference type="NCBI Taxonomy" id="43355"/>
    <lineage>
        <taxon>Bacteria</taxon>
        <taxon>Bacillati</taxon>
        <taxon>Actinomycetota</taxon>
        <taxon>Actinomycetes</taxon>
        <taxon>Pseudonocardiales</taxon>
        <taxon>Pseudonocardiaceae</taxon>
        <taxon>Crossiella</taxon>
    </lineage>
</organism>
<feature type="domain" description="Glycosyl transferase family 1" evidence="2">
    <location>
        <begin position="254"/>
        <end position="337"/>
    </location>
</feature>
<keyword evidence="4" id="KW-1185">Reference proteome</keyword>
<dbReference type="Pfam" id="PF00534">
    <property type="entry name" value="Glycos_transf_1"/>
    <property type="match status" value="1"/>
</dbReference>
<evidence type="ECO:0000313" key="3">
    <source>
        <dbReference type="EMBL" id="MBB4676470.1"/>
    </source>
</evidence>
<name>A0A7W7C8L1_9PSEU</name>
<evidence type="ECO:0000259" key="2">
    <source>
        <dbReference type="Pfam" id="PF00534"/>
    </source>
</evidence>
<protein>
    <submittedName>
        <fullName evidence="3">Glycosyltransferase involved in cell wall biosynthesis</fullName>
    </submittedName>
</protein>
<sequence>MASRVTFILPVFPRTPIGGFRVVYEYANRLTALGCQVTVVHERWREGRRHPLRHLREQARDHRNTRDPHRAIPWLPIDPRVRLLIVPTLTPGHIPPADVVVATHWRTATLLPRLTPAHGVPFHLVQGYETWNVADPAPVDEALLLPIPKITVSTHLTRILTDLGVHSGQITTIPNGLDHTIYHPPPRAQPRAGVAVLLSDSTAKDSPTALAALRQVHAKHPGLQVRAFGVIPKPHHLPPWIDYAQGLTGKALADRVYRQSAIYLCSSSTEGWGFPAAEAMACGAAVVSTRNGGVEDFCHHNKNALLVKVGDPTAMADAILRLLRNETLRTHLTTAAQATTATMDWQSSATKLLTTLEKAT</sequence>